<evidence type="ECO:0000313" key="6">
    <source>
        <dbReference type="EMBL" id="ABN70231.1"/>
    </source>
</evidence>
<accession>A3DNM1</accession>
<reference evidence="6 7" key="2">
    <citation type="journal article" date="2009" name="Stand. Genomic Sci.">
        <title>Complete genome sequence of Staphylothermus marinus Stetter and Fiala 1986 type strain F1.</title>
        <authorList>
            <person name="Anderson I.J."/>
            <person name="Sun H."/>
            <person name="Lapidus A."/>
            <person name="Copeland A."/>
            <person name="Glavina Del Rio T."/>
            <person name="Tice H."/>
            <person name="Dalin E."/>
            <person name="Lucas S."/>
            <person name="Barry K."/>
            <person name="Land M."/>
            <person name="Richardson P."/>
            <person name="Huber H."/>
            <person name="Kyrpides N.C."/>
        </authorList>
    </citation>
    <scope>NUCLEOTIDE SEQUENCE [LARGE SCALE GENOMIC DNA]</scope>
    <source>
        <strain evidence="7">ATCC 43588 / DSM 3639 / JCM 9404 / F1</strain>
    </source>
</reference>
<feature type="domain" description="SUI1" evidence="5">
    <location>
        <begin position="31"/>
        <end position="97"/>
    </location>
</feature>
<evidence type="ECO:0000313" key="7">
    <source>
        <dbReference type="Proteomes" id="UP000000254"/>
    </source>
</evidence>
<sequence length="108" mass="12255">MEKGMEEDFSSIYGGLPPELVEQLEREQQIIKIRLDRRKFGKEVTVIEGLTGSKNELKQLAKKLKSKLATGGTVKDGKIELQGDHRHRVKDILINELGFPPENIMIID</sequence>
<proteinExistence type="inferred from homology"/>
<dbReference type="STRING" id="399550.Smar_1136"/>
<evidence type="ECO:0000256" key="2">
    <source>
        <dbReference type="ARBA" id="ARBA00022845"/>
    </source>
</evidence>
<dbReference type="GO" id="GO:0003729">
    <property type="term" value="F:mRNA binding"/>
    <property type="evidence" value="ECO:0007669"/>
    <property type="project" value="TreeGrafter"/>
</dbReference>
<keyword evidence="3 4" id="KW-0648">Protein biosynthesis</keyword>
<dbReference type="InterPro" id="IPR001950">
    <property type="entry name" value="SUI1"/>
</dbReference>
<dbReference type="PANTHER" id="PTHR12789">
    <property type="entry name" value="DENSITY-REGULATED PROTEIN HOMOLOG"/>
    <property type="match status" value="1"/>
</dbReference>
<dbReference type="HAMAP" id="MF_00604">
    <property type="entry name" value="SUI1"/>
    <property type="match status" value="1"/>
</dbReference>
<dbReference type="AlphaFoldDB" id="A3DNM1"/>
<dbReference type="InterPro" id="IPR022851">
    <property type="entry name" value="SUI1_arc"/>
</dbReference>
<dbReference type="NCBIfam" id="NF002096">
    <property type="entry name" value="PRK00939.1"/>
    <property type="match status" value="1"/>
</dbReference>
<evidence type="ECO:0000256" key="1">
    <source>
        <dbReference type="ARBA" id="ARBA00005422"/>
    </source>
</evidence>
<organism evidence="6 7">
    <name type="scientific">Staphylothermus marinus (strain ATCC 43588 / DSM 3639 / JCM 9404 / F1)</name>
    <dbReference type="NCBI Taxonomy" id="399550"/>
    <lineage>
        <taxon>Archaea</taxon>
        <taxon>Thermoproteota</taxon>
        <taxon>Thermoprotei</taxon>
        <taxon>Desulfurococcales</taxon>
        <taxon>Desulfurococcaceae</taxon>
        <taxon>Staphylothermus</taxon>
    </lineage>
</organism>
<gene>
    <name evidence="6" type="ordered locus">Smar_1136</name>
</gene>
<name>A3DNM1_STAMF</name>
<keyword evidence="6" id="KW-0396">Initiation factor</keyword>
<dbReference type="CDD" id="cd11567">
    <property type="entry name" value="YciH_like"/>
    <property type="match status" value="1"/>
</dbReference>
<keyword evidence="2 4" id="KW-0810">Translation regulation</keyword>
<dbReference type="PROSITE" id="PS50296">
    <property type="entry name" value="SUI1"/>
    <property type="match status" value="1"/>
</dbReference>
<reference evidence="7" key="1">
    <citation type="journal article" date="2009" name="BMC Genomics">
        <title>The complete genome sequence of Staphylothermus marinus reveals differences in sulfur metabolism among heterotrophic Crenarchaeota.</title>
        <authorList>
            <person name="Anderson I.J."/>
            <person name="Dharmarajan L."/>
            <person name="Rodriguez J."/>
            <person name="Hooper S."/>
            <person name="Porat I."/>
            <person name="Ulrich L.E."/>
            <person name="Elkins J.G."/>
            <person name="Mavromatis K."/>
            <person name="Sun H."/>
            <person name="Land M."/>
            <person name="Lapidus A."/>
            <person name="Lucas S."/>
            <person name="Barry K."/>
            <person name="Huber H."/>
            <person name="Zhulin I.B."/>
            <person name="Whitman W.B."/>
            <person name="Mukhopadhyay B."/>
            <person name="Woese C."/>
            <person name="Bristow J."/>
            <person name="Kyrpides N."/>
        </authorList>
    </citation>
    <scope>NUCLEOTIDE SEQUENCE [LARGE SCALE GENOMIC DNA]</scope>
    <source>
        <strain evidence="7">ATCC 43588 / DSM 3639 / JCM 9404 / F1</strain>
    </source>
</reference>
<dbReference type="KEGG" id="smr:Smar_1136"/>
<dbReference type="GO" id="GO:0006417">
    <property type="term" value="P:regulation of translation"/>
    <property type="evidence" value="ECO:0007669"/>
    <property type="project" value="UniProtKB-UniRule"/>
</dbReference>
<dbReference type="EMBL" id="CP000575">
    <property type="protein sequence ID" value="ABN70231.1"/>
    <property type="molecule type" value="Genomic_DNA"/>
</dbReference>
<dbReference type="GO" id="GO:0003743">
    <property type="term" value="F:translation initiation factor activity"/>
    <property type="evidence" value="ECO:0007669"/>
    <property type="project" value="UniProtKB-KW"/>
</dbReference>
<protein>
    <recommendedName>
        <fullName evidence="4">Protein translation factor SUI1 homolog</fullName>
    </recommendedName>
</protein>
<evidence type="ECO:0000256" key="4">
    <source>
        <dbReference type="HAMAP-Rule" id="MF_00604"/>
    </source>
</evidence>
<dbReference type="Gene3D" id="3.30.780.10">
    <property type="entry name" value="SUI1-like domain"/>
    <property type="match status" value="1"/>
</dbReference>
<dbReference type="eggNOG" id="arCOG04223">
    <property type="taxonomic scope" value="Archaea"/>
</dbReference>
<dbReference type="GO" id="GO:0002188">
    <property type="term" value="P:translation reinitiation"/>
    <property type="evidence" value="ECO:0007669"/>
    <property type="project" value="TreeGrafter"/>
</dbReference>
<comment type="similarity">
    <text evidence="1 4">Belongs to the SUI1 family.</text>
</comment>
<dbReference type="PANTHER" id="PTHR12789:SF0">
    <property type="entry name" value="DENSITY-REGULATED PROTEIN"/>
    <property type="match status" value="1"/>
</dbReference>
<dbReference type="GO" id="GO:0001731">
    <property type="term" value="P:formation of translation preinitiation complex"/>
    <property type="evidence" value="ECO:0007669"/>
    <property type="project" value="TreeGrafter"/>
</dbReference>
<evidence type="ECO:0000259" key="5">
    <source>
        <dbReference type="PROSITE" id="PS50296"/>
    </source>
</evidence>
<dbReference type="InterPro" id="IPR036877">
    <property type="entry name" value="SUI1_dom_sf"/>
</dbReference>
<dbReference type="Pfam" id="PF01253">
    <property type="entry name" value="SUI1"/>
    <property type="match status" value="1"/>
</dbReference>
<dbReference type="SUPFAM" id="SSF55159">
    <property type="entry name" value="eIF1-like"/>
    <property type="match status" value="1"/>
</dbReference>
<evidence type="ECO:0000256" key="3">
    <source>
        <dbReference type="ARBA" id="ARBA00022917"/>
    </source>
</evidence>
<keyword evidence="7" id="KW-1185">Reference proteome</keyword>
<dbReference type="InterPro" id="IPR005872">
    <property type="entry name" value="SUI1_arc_bac"/>
</dbReference>
<dbReference type="InterPro" id="IPR050318">
    <property type="entry name" value="DENR/SUI1_TIF"/>
</dbReference>
<dbReference type="Proteomes" id="UP000000254">
    <property type="component" value="Chromosome"/>
</dbReference>
<dbReference type="HOGENOM" id="CLU_082805_6_1_2"/>